<protein>
    <submittedName>
        <fullName evidence="4">Acyl-CoA synthetase family member 2, mitochondrial-like</fullName>
    </submittedName>
</protein>
<dbReference type="InterPro" id="IPR042099">
    <property type="entry name" value="ANL_N_sf"/>
</dbReference>
<evidence type="ECO:0000313" key="4">
    <source>
        <dbReference type="RefSeq" id="XP_002739634.1"/>
    </source>
</evidence>
<gene>
    <name evidence="4" type="primary">LOC100367782</name>
</gene>
<evidence type="ECO:0000259" key="2">
    <source>
        <dbReference type="Pfam" id="PF13193"/>
    </source>
</evidence>
<dbReference type="InterPro" id="IPR000873">
    <property type="entry name" value="AMP-dep_synth/lig_dom"/>
</dbReference>
<dbReference type="Gene3D" id="3.30.300.30">
    <property type="match status" value="1"/>
</dbReference>
<keyword evidence="3" id="KW-1185">Reference proteome</keyword>
<dbReference type="InterPro" id="IPR025110">
    <property type="entry name" value="AMP-bd_C"/>
</dbReference>
<evidence type="ECO:0000313" key="3">
    <source>
        <dbReference type="Proteomes" id="UP000694865"/>
    </source>
</evidence>
<name>A0ABM0GXM8_SACKO</name>
<reference evidence="4" key="1">
    <citation type="submission" date="2025-08" db="UniProtKB">
        <authorList>
            <consortium name="RefSeq"/>
        </authorList>
    </citation>
    <scope>IDENTIFICATION</scope>
    <source>
        <tissue evidence="4">Testes</tissue>
    </source>
</reference>
<accession>A0ABM0GXM8</accession>
<dbReference type="InterPro" id="IPR045851">
    <property type="entry name" value="AMP-bd_C_sf"/>
</dbReference>
<dbReference type="GeneID" id="100367782"/>
<dbReference type="Gene3D" id="3.40.50.12780">
    <property type="entry name" value="N-terminal domain of ligase-like"/>
    <property type="match status" value="1"/>
</dbReference>
<feature type="non-terminal residue" evidence="4">
    <location>
        <position position="1"/>
    </location>
</feature>
<dbReference type="PANTHER" id="PTHR42814:SF3">
    <property type="entry name" value="BETA-N-ACETYLHEXOSAMINIDASE"/>
    <property type="match status" value="1"/>
</dbReference>
<feature type="domain" description="AMP-dependent synthetase/ligase" evidence="1">
    <location>
        <begin position="38"/>
        <end position="423"/>
    </location>
</feature>
<dbReference type="Pfam" id="PF00501">
    <property type="entry name" value="AMP-binding"/>
    <property type="match status" value="1"/>
</dbReference>
<sequence>VKPADHIMLTAKINKSYYHSTSNVPLAAVTVKDMLDSVVEKIPDKEAYVFPVEKIRLTFAELQRQVNALATGFINMGLKRGDTLGILSSRATEYVLVQLAAAQIGVILARFHIGLPHSMLENVILKSECVALVVGDNHDDVYNQLMKIIPDLKTTDSGLLPMTGKSKLQFIITKVAASGGRWKSIDDIMNKSNMDPEKDKKLLEETSKMVEFGDLYTIFYTSGSTGPLKGTLHSNEALQNIYMMCGDRYGWTKDDILLSACPSLSHVAADVAHTTPLVLGLTSVILSPGANIQDNVSVIHDERCSLLFATYPGLYNMLYSGNVEQYNCNSVRHILTGASIIPADFIQKISTIFQAKVLNTYASSEALAVSGIDPTDDGKGSFDNVGRPFSHTEVKIVDTNGKIVPINTLGDLFIRSNYVFRSYIHDEDKTKKVKSVNGWYKSGDIAKINSNGYITVVGRNQDIIMKGAQTMYYASLVESILSHPNVKAAYIVPVPDKELQEDFCACVSLNGNTVLSGDELRDFYVANIAMKDYIPKYVMVFNDFPKNATGKIDQIALSQEVFISLGLDTDWLVHGRKA</sequence>
<feature type="domain" description="AMP-binding enzyme C-terminal" evidence="2">
    <location>
        <begin position="479"/>
        <end position="551"/>
    </location>
</feature>
<organism evidence="3 4">
    <name type="scientific">Saccoglossus kowalevskii</name>
    <name type="common">Acorn worm</name>
    <dbReference type="NCBI Taxonomy" id="10224"/>
    <lineage>
        <taxon>Eukaryota</taxon>
        <taxon>Metazoa</taxon>
        <taxon>Hemichordata</taxon>
        <taxon>Enteropneusta</taxon>
        <taxon>Harrimaniidae</taxon>
        <taxon>Saccoglossus</taxon>
    </lineage>
</organism>
<dbReference type="SUPFAM" id="SSF56801">
    <property type="entry name" value="Acetyl-CoA synthetase-like"/>
    <property type="match status" value="1"/>
</dbReference>
<dbReference type="Pfam" id="PF13193">
    <property type="entry name" value="AMP-binding_C"/>
    <property type="match status" value="1"/>
</dbReference>
<dbReference type="CDD" id="cd04433">
    <property type="entry name" value="AFD_class_I"/>
    <property type="match status" value="1"/>
</dbReference>
<dbReference type="InterPro" id="IPR020845">
    <property type="entry name" value="AMP-binding_CS"/>
</dbReference>
<dbReference type="RefSeq" id="XP_002739634.1">
    <property type="nucleotide sequence ID" value="XM_002739588.1"/>
</dbReference>
<evidence type="ECO:0000259" key="1">
    <source>
        <dbReference type="Pfam" id="PF00501"/>
    </source>
</evidence>
<dbReference type="Proteomes" id="UP000694865">
    <property type="component" value="Unplaced"/>
</dbReference>
<dbReference type="PROSITE" id="PS00455">
    <property type="entry name" value="AMP_BINDING"/>
    <property type="match status" value="1"/>
</dbReference>
<proteinExistence type="predicted"/>
<dbReference type="PANTHER" id="PTHR42814">
    <property type="entry name" value="AMP-BINDING DOMAIN-CONTAINING PROTEIN"/>
    <property type="match status" value="1"/>
</dbReference>